<evidence type="ECO:0000256" key="1">
    <source>
        <dbReference type="SAM" id="Phobius"/>
    </source>
</evidence>
<dbReference type="EMBL" id="JBHSFO010000001">
    <property type="protein sequence ID" value="MFC4602604.1"/>
    <property type="molecule type" value="Genomic_DNA"/>
</dbReference>
<dbReference type="RefSeq" id="WP_378413873.1">
    <property type="nucleotide sequence ID" value="NZ_JBHSFO010000001.1"/>
</dbReference>
<comment type="caution">
    <text evidence="2">The sequence shown here is derived from an EMBL/GenBank/DDBJ whole genome shotgun (WGS) entry which is preliminary data.</text>
</comment>
<organism evidence="2 3">
    <name type="scientific">Rhodococcus kronopolitis</name>
    <dbReference type="NCBI Taxonomy" id="1460226"/>
    <lineage>
        <taxon>Bacteria</taxon>
        <taxon>Bacillati</taxon>
        <taxon>Actinomycetota</taxon>
        <taxon>Actinomycetes</taxon>
        <taxon>Mycobacteriales</taxon>
        <taxon>Nocardiaceae</taxon>
        <taxon>Rhodococcus</taxon>
    </lineage>
</organism>
<proteinExistence type="predicted"/>
<protein>
    <submittedName>
        <fullName evidence="2">Uncharacterized protein</fullName>
    </submittedName>
</protein>
<sequence length="95" mass="9344">MTDEPDLAPADARVQALAARPGVEAAALASGQTLTAAAAEVSAAPTLPDGDIGAATAGVSAVLLAAGATGFASFRGARATRTRLNLARAEFLDPR</sequence>
<evidence type="ECO:0000313" key="2">
    <source>
        <dbReference type="EMBL" id="MFC4602604.1"/>
    </source>
</evidence>
<keyword evidence="1" id="KW-1133">Transmembrane helix</keyword>
<feature type="transmembrane region" description="Helical" evidence="1">
    <location>
        <begin position="52"/>
        <end position="74"/>
    </location>
</feature>
<gene>
    <name evidence="2" type="ORF">ACFO6S_02745</name>
</gene>
<reference evidence="3" key="1">
    <citation type="journal article" date="2019" name="Int. J. Syst. Evol. Microbiol.">
        <title>The Global Catalogue of Microorganisms (GCM) 10K type strain sequencing project: providing services to taxonomists for standard genome sequencing and annotation.</title>
        <authorList>
            <consortium name="The Broad Institute Genomics Platform"/>
            <consortium name="The Broad Institute Genome Sequencing Center for Infectious Disease"/>
            <person name="Wu L."/>
            <person name="Ma J."/>
        </authorList>
    </citation>
    <scope>NUCLEOTIDE SEQUENCE [LARGE SCALE GENOMIC DNA]</scope>
    <source>
        <strain evidence="3">CCUG 54520</strain>
    </source>
</reference>
<keyword evidence="3" id="KW-1185">Reference proteome</keyword>
<dbReference type="Proteomes" id="UP001595914">
    <property type="component" value="Unassembled WGS sequence"/>
</dbReference>
<keyword evidence="1" id="KW-0812">Transmembrane</keyword>
<evidence type="ECO:0000313" key="3">
    <source>
        <dbReference type="Proteomes" id="UP001595914"/>
    </source>
</evidence>
<keyword evidence="1" id="KW-0472">Membrane</keyword>
<accession>A0ABV9FQQ1</accession>
<name>A0ABV9FQQ1_9NOCA</name>